<keyword evidence="2" id="KW-1185">Reference proteome</keyword>
<dbReference type="EMBL" id="FXTU01000015">
    <property type="protein sequence ID" value="SMP36047.1"/>
    <property type="molecule type" value="Genomic_DNA"/>
</dbReference>
<evidence type="ECO:0000313" key="2">
    <source>
        <dbReference type="Proteomes" id="UP001157946"/>
    </source>
</evidence>
<protein>
    <submittedName>
        <fullName evidence="1">Uncharacterized protein</fullName>
    </submittedName>
</protein>
<accession>A0AA46AH69</accession>
<dbReference type="AlphaFoldDB" id="A0AA46AH69"/>
<reference evidence="1" key="1">
    <citation type="submission" date="2017-05" db="EMBL/GenBank/DDBJ databases">
        <authorList>
            <person name="Varghese N."/>
            <person name="Submissions S."/>
        </authorList>
    </citation>
    <scope>NUCLEOTIDE SEQUENCE</scope>
    <source>
        <strain evidence="1">DSM 45262</strain>
    </source>
</reference>
<evidence type="ECO:0000313" key="1">
    <source>
        <dbReference type="EMBL" id="SMP36047.1"/>
    </source>
</evidence>
<gene>
    <name evidence="1" type="ORF">SAMN06265361_1158</name>
</gene>
<sequence length="38" mass="4024">MIHNILSAPNTGPIIRPAVAAKLTNLDSIRLLGVPAFK</sequence>
<name>A0AA46AH69_9BACL</name>
<comment type="caution">
    <text evidence="1">The sequence shown here is derived from an EMBL/GenBank/DDBJ whole genome shotgun (WGS) entry which is preliminary data.</text>
</comment>
<organism evidence="1 2">
    <name type="scientific">Laceyella tengchongensis</name>
    <dbReference type="NCBI Taxonomy" id="574699"/>
    <lineage>
        <taxon>Bacteria</taxon>
        <taxon>Bacillati</taxon>
        <taxon>Bacillota</taxon>
        <taxon>Bacilli</taxon>
        <taxon>Bacillales</taxon>
        <taxon>Thermoactinomycetaceae</taxon>
        <taxon>Laceyella</taxon>
    </lineage>
</organism>
<proteinExistence type="predicted"/>
<dbReference type="Proteomes" id="UP001157946">
    <property type="component" value="Unassembled WGS sequence"/>
</dbReference>